<keyword evidence="4" id="KW-0238">DNA-binding</keyword>
<feature type="region of interest" description="Disordered" evidence="7">
    <location>
        <begin position="1"/>
        <end position="109"/>
    </location>
</feature>
<name>A0AAV2FJT5_9ROSI</name>
<feature type="region of interest" description="Disordered" evidence="7">
    <location>
        <begin position="233"/>
        <end position="376"/>
    </location>
</feature>
<proteinExistence type="predicted"/>
<keyword evidence="11" id="KW-1185">Reference proteome</keyword>
<evidence type="ECO:0000313" key="10">
    <source>
        <dbReference type="EMBL" id="CAL1397973.1"/>
    </source>
</evidence>
<dbReference type="SUPFAM" id="SSF117856">
    <property type="entry name" value="AF0104/ALDC/Ptd012-like"/>
    <property type="match status" value="1"/>
</dbReference>
<keyword evidence="8" id="KW-0472">Membrane</keyword>
<evidence type="ECO:0000256" key="7">
    <source>
        <dbReference type="SAM" id="MobiDB-lite"/>
    </source>
</evidence>
<feature type="transmembrane region" description="Helical" evidence="8">
    <location>
        <begin position="204"/>
        <end position="226"/>
    </location>
</feature>
<keyword evidence="3" id="KW-0805">Transcription regulation</keyword>
<dbReference type="GO" id="GO:0005634">
    <property type="term" value="C:nucleus"/>
    <property type="evidence" value="ECO:0007669"/>
    <property type="project" value="UniProtKB-SubCell"/>
</dbReference>
<evidence type="ECO:0000256" key="4">
    <source>
        <dbReference type="ARBA" id="ARBA00023125"/>
    </source>
</evidence>
<gene>
    <name evidence="10" type="ORF">LTRI10_LOCUS38236</name>
</gene>
<evidence type="ECO:0000256" key="1">
    <source>
        <dbReference type="ARBA" id="ARBA00003687"/>
    </source>
</evidence>
<dbReference type="GO" id="GO:0003680">
    <property type="term" value="F:minor groove of adenine-thymine-rich DNA binding"/>
    <property type="evidence" value="ECO:0007669"/>
    <property type="project" value="InterPro"/>
</dbReference>
<comment type="function">
    <text evidence="1">Transcription factor that specifically binds AT-rich DNA sequences related to the nuclear matrix attachment regions (MARs).</text>
</comment>
<evidence type="ECO:0000256" key="3">
    <source>
        <dbReference type="ARBA" id="ARBA00023015"/>
    </source>
</evidence>
<dbReference type="PROSITE" id="PS51742">
    <property type="entry name" value="PPC"/>
    <property type="match status" value="1"/>
</dbReference>
<keyword evidence="8" id="KW-1133">Transmembrane helix</keyword>
<reference evidence="10 11" key="1">
    <citation type="submission" date="2024-04" db="EMBL/GenBank/DDBJ databases">
        <authorList>
            <person name="Fracassetti M."/>
        </authorList>
    </citation>
    <scope>NUCLEOTIDE SEQUENCE [LARGE SCALE GENOMIC DNA]</scope>
</reference>
<organism evidence="10 11">
    <name type="scientific">Linum trigynum</name>
    <dbReference type="NCBI Taxonomy" id="586398"/>
    <lineage>
        <taxon>Eukaryota</taxon>
        <taxon>Viridiplantae</taxon>
        <taxon>Streptophyta</taxon>
        <taxon>Embryophyta</taxon>
        <taxon>Tracheophyta</taxon>
        <taxon>Spermatophyta</taxon>
        <taxon>Magnoliopsida</taxon>
        <taxon>eudicotyledons</taxon>
        <taxon>Gunneridae</taxon>
        <taxon>Pentapetalae</taxon>
        <taxon>rosids</taxon>
        <taxon>fabids</taxon>
        <taxon>Malpighiales</taxon>
        <taxon>Linaceae</taxon>
        <taxon>Linum</taxon>
    </lineage>
</organism>
<dbReference type="AlphaFoldDB" id="A0AAV2FJT5"/>
<dbReference type="GO" id="GO:0003700">
    <property type="term" value="F:DNA-binding transcription factor activity"/>
    <property type="evidence" value="ECO:0007669"/>
    <property type="project" value="TreeGrafter"/>
</dbReference>
<evidence type="ECO:0000256" key="2">
    <source>
        <dbReference type="ARBA" id="ARBA00004123"/>
    </source>
</evidence>
<feature type="compositionally biased region" description="Pro residues" evidence="7">
    <location>
        <begin position="367"/>
        <end position="376"/>
    </location>
</feature>
<feature type="domain" description="PPC" evidence="9">
    <location>
        <begin position="107"/>
        <end position="249"/>
    </location>
</feature>
<comment type="subcellular location">
    <subcellularLocation>
        <location evidence="2">Nucleus</location>
    </subcellularLocation>
</comment>
<dbReference type="InterPro" id="IPR014476">
    <property type="entry name" value="AHL15-29"/>
</dbReference>
<dbReference type="PANTHER" id="PTHR31100:SF69">
    <property type="entry name" value="AT-HOOK MOTIF NUCLEAR-LOCALIZED PROTEIN 17-RELATED"/>
    <property type="match status" value="1"/>
</dbReference>
<dbReference type="FunFam" id="3.30.1330.80:FF:000006">
    <property type="entry name" value="AT-hook motif nuclear-localized protein"/>
    <property type="match status" value="1"/>
</dbReference>
<evidence type="ECO:0000256" key="8">
    <source>
        <dbReference type="SAM" id="Phobius"/>
    </source>
</evidence>
<keyword evidence="5" id="KW-0804">Transcription</keyword>
<sequence>MKGEYLDHSPHPPPPPAKKHEPTNMFSKIHSHHHQQQHPFPPQHHHFHLEETSDEPTPPPAQPPSKAEPTSAGDGATIEVVRRPRGRPPGSKNRPKPPVIITREPSDPPMSPYILEIPGGGDVVDAVARFCRRKNIGLCVLTGSGTVANVTLRQPSTTPGATVTFHGRFDILSVSATFFPYHGAAQPPVPNSFSISLAGPQGQIVGGIVAGGLVAAGTVFIIGATFSSPSFHRLPGVDEQEGRSSGSAGGGGGGGGEATASPAVSGAGGAQGDSSGDGVLQPAYSEAMWPPNCRPPSLSRTPVAAAPPGGGNEIVWGDITPPSPSSSRGRHAGSEMMWPPPPNSRAGRSPPRSEMMWPPNGRAPSSRSPPPPPATF</sequence>
<dbReference type="Proteomes" id="UP001497516">
    <property type="component" value="Chromosome 6"/>
</dbReference>
<evidence type="ECO:0000313" key="11">
    <source>
        <dbReference type="Proteomes" id="UP001497516"/>
    </source>
</evidence>
<evidence type="ECO:0000259" key="9">
    <source>
        <dbReference type="PROSITE" id="PS51742"/>
    </source>
</evidence>
<feature type="compositionally biased region" description="Gly residues" evidence="7">
    <location>
        <begin position="247"/>
        <end position="257"/>
    </location>
</feature>
<keyword evidence="8" id="KW-0812">Transmembrane</keyword>
<protein>
    <recommendedName>
        <fullName evidence="9">PPC domain-containing protein</fullName>
    </recommendedName>
</protein>
<keyword evidence="6" id="KW-0539">Nucleus</keyword>
<dbReference type="Gene3D" id="3.30.1330.80">
    <property type="entry name" value="Hypothetical protein, similar to alpha- acetolactate decarboxylase, domain 2"/>
    <property type="match status" value="1"/>
</dbReference>
<dbReference type="InterPro" id="IPR005175">
    <property type="entry name" value="PPC_dom"/>
</dbReference>
<dbReference type="CDD" id="cd11378">
    <property type="entry name" value="DUF296"/>
    <property type="match status" value="1"/>
</dbReference>
<accession>A0AAV2FJT5</accession>
<dbReference type="PANTHER" id="PTHR31100">
    <property type="entry name" value="AT-HOOK MOTIF NUCLEAR-LOCALIZED PROTEIN 15"/>
    <property type="match status" value="1"/>
</dbReference>
<dbReference type="EMBL" id="OZ034819">
    <property type="protein sequence ID" value="CAL1397973.1"/>
    <property type="molecule type" value="Genomic_DNA"/>
</dbReference>
<evidence type="ECO:0000256" key="5">
    <source>
        <dbReference type="ARBA" id="ARBA00023163"/>
    </source>
</evidence>
<feature type="compositionally biased region" description="Basic and acidic residues" evidence="7">
    <location>
        <begin position="1"/>
        <end position="10"/>
    </location>
</feature>
<dbReference type="Pfam" id="PF03479">
    <property type="entry name" value="PCC"/>
    <property type="match status" value="1"/>
</dbReference>
<evidence type="ECO:0000256" key="6">
    <source>
        <dbReference type="ARBA" id="ARBA00023242"/>
    </source>
</evidence>